<keyword evidence="11" id="KW-0479">Metal-binding</keyword>
<dbReference type="NCBIfam" id="TIGR00494">
    <property type="entry name" value="crcB"/>
    <property type="match status" value="1"/>
</dbReference>
<keyword evidence="3" id="KW-0997">Cell inner membrane</keyword>
<keyword evidence="7 11" id="KW-0472">Membrane</keyword>
<keyword evidence="8 11" id="KW-0407">Ion channel</keyword>
<comment type="similarity">
    <text evidence="9 11">Belongs to the fluoride channel Fluc/FEX (TC 1.A.43) family.</text>
</comment>
<evidence type="ECO:0000256" key="4">
    <source>
        <dbReference type="ARBA" id="ARBA00022692"/>
    </source>
</evidence>
<accession>A0ABW5JH12</accession>
<protein>
    <recommendedName>
        <fullName evidence="11">Fluoride-specific ion channel FluC</fullName>
    </recommendedName>
</protein>
<name>A0ABW5JH12_9BACT</name>
<organism evidence="12 13">
    <name type="scientific">Gracilimonas halophila</name>
    <dbReference type="NCBI Taxonomy" id="1834464"/>
    <lineage>
        <taxon>Bacteria</taxon>
        <taxon>Pseudomonadati</taxon>
        <taxon>Balneolota</taxon>
        <taxon>Balneolia</taxon>
        <taxon>Balneolales</taxon>
        <taxon>Balneolaceae</taxon>
        <taxon>Gracilimonas</taxon>
    </lineage>
</organism>
<dbReference type="InterPro" id="IPR003691">
    <property type="entry name" value="FluC"/>
</dbReference>
<comment type="function">
    <text evidence="11">Fluoride-specific ion channel. Important for reducing fluoride concentration in the cell, thus reducing its toxicity.</text>
</comment>
<evidence type="ECO:0000313" key="13">
    <source>
        <dbReference type="Proteomes" id="UP001597460"/>
    </source>
</evidence>
<evidence type="ECO:0000256" key="10">
    <source>
        <dbReference type="ARBA" id="ARBA00035585"/>
    </source>
</evidence>
<keyword evidence="11" id="KW-0813">Transport</keyword>
<dbReference type="RefSeq" id="WP_390299297.1">
    <property type="nucleotide sequence ID" value="NZ_JBHULI010000005.1"/>
</dbReference>
<reference evidence="13" key="1">
    <citation type="journal article" date="2019" name="Int. J. Syst. Evol. Microbiol.">
        <title>The Global Catalogue of Microorganisms (GCM) 10K type strain sequencing project: providing services to taxonomists for standard genome sequencing and annotation.</title>
        <authorList>
            <consortium name="The Broad Institute Genomics Platform"/>
            <consortium name="The Broad Institute Genome Sequencing Center for Infectious Disease"/>
            <person name="Wu L."/>
            <person name="Ma J."/>
        </authorList>
    </citation>
    <scope>NUCLEOTIDE SEQUENCE [LARGE SCALE GENOMIC DNA]</scope>
    <source>
        <strain evidence="13">KCTC 52042</strain>
    </source>
</reference>
<sequence length="130" mass="14424">MNVDLLKIIAVGSGGFIGAVFRYLISIFAQSQFPSSKFPYGTVAANLIGCLVIGFLAGLFELKSWANPEFRLFIFVGILGGFTTFSTFSHETFLLWENGKFLMSLLNIGVQVIFGFVFVWVGFQIVRLFS</sequence>
<evidence type="ECO:0000256" key="1">
    <source>
        <dbReference type="ARBA" id="ARBA00004651"/>
    </source>
</evidence>
<dbReference type="HAMAP" id="MF_00454">
    <property type="entry name" value="FluC"/>
    <property type="match status" value="1"/>
</dbReference>
<dbReference type="Proteomes" id="UP001597460">
    <property type="component" value="Unassembled WGS sequence"/>
</dbReference>
<keyword evidence="11" id="KW-0915">Sodium</keyword>
<evidence type="ECO:0000313" key="12">
    <source>
        <dbReference type="EMBL" id="MFD2531720.1"/>
    </source>
</evidence>
<evidence type="ECO:0000256" key="6">
    <source>
        <dbReference type="ARBA" id="ARBA00023065"/>
    </source>
</evidence>
<comment type="catalytic activity">
    <reaction evidence="10">
        <text>fluoride(in) = fluoride(out)</text>
        <dbReference type="Rhea" id="RHEA:76159"/>
        <dbReference type="ChEBI" id="CHEBI:17051"/>
    </reaction>
    <physiologicalReaction direction="left-to-right" evidence="10">
        <dbReference type="Rhea" id="RHEA:76160"/>
    </physiologicalReaction>
</comment>
<dbReference type="Pfam" id="PF02537">
    <property type="entry name" value="CRCB"/>
    <property type="match status" value="1"/>
</dbReference>
<dbReference type="PANTHER" id="PTHR28259">
    <property type="entry name" value="FLUORIDE EXPORT PROTEIN 1-RELATED"/>
    <property type="match status" value="1"/>
</dbReference>
<feature type="transmembrane region" description="Helical" evidence="11">
    <location>
        <begin position="37"/>
        <end position="60"/>
    </location>
</feature>
<keyword evidence="2 11" id="KW-1003">Cell membrane</keyword>
<evidence type="ECO:0000256" key="2">
    <source>
        <dbReference type="ARBA" id="ARBA00022475"/>
    </source>
</evidence>
<gene>
    <name evidence="11 12" type="primary">crcB</name>
    <name evidence="11" type="synonym">fluC</name>
    <name evidence="12" type="ORF">ACFSVN_04595</name>
</gene>
<dbReference type="EMBL" id="JBHULI010000005">
    <property type="protein sequence ID" value="MFD2531720.1"/>
    <property type="molecule type" value="Genomic_DNA"/>
</dbReference>
<evidence type="ECO:0000256" key="9">
    <source>
        <dbReference type="ARBA" id="ARBA00035120"/>
    </source>
</evidence>
<evidence type="ECO:0000256" key="3">
    <source>
        <dbReference type="ARBA" id="ARBA00022519"/>
    </source>
</evidence>
<evidence type="ECO:0000256" key="11">
    <source>
        <dbReference type="HAMAP-Rule" id="MF_00454"/>
    </source>
</evidence>
<evidence type="ECO:0000256" key="8">
    <source>
        <dbReference type="ARBA" id="ARBA00023303"/>
    </source>
</evidence>
<keyword evidence="4 11" id="KW-0812">Transmembrane</keyword>
<keyword evidence="13" id="KW-1185">Reference proteome</keyword>
<comment type="caution">
    <text evidence="12">The sequence shown here is derived from an EMBL/GenBank/DDBJ whole genome shotgun (WGS) entry which is preliminary data.</text>
</comment>
<comment type="subcellular location">
    <subcellularLocation>
        <location evidence="1 11">Cell membrane</location>
        <topology evidence="1 11">Multi-pass membrane protein</topology>
    </subcellularLocation>
</comment>
<feature type="transmembrane region" description="Helical" evidence="11">
    <location>
        <begin position="101"/>
        <end position="123"/>
    </location>
</feature>
<feature type="binding site" evidence="11">
    <location>
        <position position="83"/>
    </location>
    <ligand>
        <name>Na(+)</name>
        <dbReference type="ChEBI" id="CHEBI:29101"/>
        <note>structural</note>
    </ligand>
</feature>
<comment type="activity regulation">
    <text evidence="11">Na(+) is not transported, but it plays an essential structural role and its presence is essential for fluoride channel function.</text>
</comment>
<feature type="transmembrane region" description="Helical" evidence="11">
    <location>
        <begin position="72"/>
        <end position="89"/>
    </location>
</feature>
<keyword evidence="5 11" id="KW-1133">Transmembrane helix</keyword>
<feature type="binding site" evidence="11">
    <location>
        <position position="80"/>
    </location>
    <ligand>
        <name>Na(+)</name>
        <dbReference type="ChEBI" id="CHEBI:29101"/>
        <note>structural</note>
    </ligand>
</feature>
<dbReference type="PANTHER" id="PTHR28259:SF1">
    <property type="entry name" value="FLUORIDE EXPORT PROTEIN 1-RELATED"/>
    <property type="match status" value="1"/>
</dbReference>
<evidence type="ECO:0000256" key="5">
    <source>
        <dbReference type="ARBA" id="ARBA00022989"/>
    </source>
</evidence>
<feature type="transmembrane region" description="Helical" evidence="11">
    <location>
        <begin position="6"/>
        <end position="25"/>
    </location>
</feature>
<evidence type="ECO:0000256" key="7">
    <source>
        <dbReference type="ARBA" id="ARBA00023136"/>
    </source>
</evidence>
<keyword evidence="6 11" id="KW-0406">Ion transport</keyword>
<proteinExistence type="inferred from homology"/>